<name>A0A9P6DAI5_PLEER</name>
<dbReference type="EMBL" id="MU154662">
    <property type="protein sequence ID" value="KAF9489729.1"/>
    <property type="molecule type" value="Genomic_DNA"/>
</dbReference>
<organism evidence="2 3">
    <name type="scientific">Pleurotus eryngii</name>
    <name type="common">Boletus of the steppes</name>
    <dbReference type="NCBI Taxonomy" id="5323"/>
    <lineage>
        <taxon>Eukaryota</taxon>
        <taxon>Fungi</taxon>
        <taxon>Dikarya</taxon>
        <taxon>Basidiomycota</taxon>
        <taxon>Agaricomycotina</taxon>
        <taxon>Agaricomycetes</taxon>
        <taxon>Agaricomycetidae</taxon>
        <taxon>Agaricales</taxon>
        <taxon>Pleurotineae</taxon>
        <taxon>Pleurotaceae</taxon>
        <taxon>Pleurotus</taxon>
    </lineage>
</organism>
<reference evidence="2" key="1">
    <citation type="submission" date="2020-11" db="EMBL/GenBank/DDBJ databases">
        <authorList>
            <consortium name="DOE Joint Genome Institute"/>
            <person name="Ahrendt S."/>
            <person name="Riley R."/>
            <person name="Andreopoulos W."/>
            <person name="Labutti K."/>
            <person name="Pangilinan J."/>
            <person name="Ruiz-Duenas F.J."/>
            <person name="Barrasa J.M."/>
            <person name="Sanchez-Garcia M."/>
            <person name="Camarero S."/>
            <person name="Miyauchi S."/>
            <person name="Serrano A."/>
            <person name="Linde D."/>
            <person name="Babiker R."/>
            <person name="Drula E."/>
            <person name="Ayuso-Fernandez I."/>
            <person name="Pacheco R."/>
            <person name="Padilla G."/>
            <person name="Ferreira P."/>
            <person name="Barriuso J."/>
            <person name="Kellner H."/>
            <person name="Castanera R."/>
            <person name="Alfaro M."/>
            <person name="Ramirez L."/>
            <person name="Pisabarro A.G."/>
            <person name="Kuo A."/>
            <person name="Tritt A."/>
            <person name="Lipzen A."/>
            <person name="He G."/>
            <person name="Yan M."/>
            <person name="Ng V."/>
            <person name="Cullen D."/>
            <person name="Martin F."/>
            <person name="Rosso M.-N."/>
            <person name="Henrissat B."/>
            <person name="Hibbett D."/>
            <person name="Martinez A.T."/>
            <person name="Grigoriev I.V."/>
        </authorList>
    </citation>
    <scope>NUCLEOTIDE SEQUENCE</scope>
    <source>
        <strain evidence="2">ATCC 90797</strain>
    </source>
</reference>
<keyword evidence="3" id="KW-1185">Reference proteome</keyword>
<dbReference type="Proteomes" id="UP000807025">
    <property type="component" value="Unassembled WGS sequence"/>
</dbReference>
<gene>
    <name evidence="2" type="ORF">BDN71DRAFT_283259</name>
</gene>
<dbReference type="Pfam" id="PF20209">
    <property type="entry name" value="DUF6570"/>
    <property type="match status" value="1"/>
</dbReference>
<dbReference type="AlphaFoldDB" id="A0A9P6DAI5"/>
<dbReference type="OrthoDB" id="3257061at2759"/>
<dbReference type="InterPro" id="IPR046700">
    <property type="entry name" value="DUF6570"/>
</dbReference>
<feature type="domain" description="DUF6570" evidence="1">
    <location>
        <begin position="27"/>
        <end position="141"/>
    </location>
</feature>
<evidence type="ECO:0000313" key="2">
    <source>
        <dbReference type="EMBL" id="KAF9489729.1"/>
    </source>
</evidence>
<evidence type="ECO:0000259" key="1">
    <source>
        <dbReference type="Pfam" id="PF20209"/>
    </source>
</evidence>
<protein>
    <recommendedName>
        <fullName evidence="1">DUF6570 domain-containing protein</fullName>
    </recommendedName>
</protein>
<comment type="caution">
    <text evidence="2">The sequence shown here is derived from an EMBL/GenBank/DDBJ whole genome shotgun (WGS) entry which is preliminary data.</text>
</comment>
<proteinExistence type="predicted"/>
<evidence type="ECO:0000313" key="3">
    <source>
        <dbReference type="Proteomes" id="UP000807025"/>
    </source>
</evidence>
<sequence>MLLHEPAVFGHDTAVCTACLRHLKRAQRPPLSLANNMWIGSVPDVLSVLTLPERVLIARHFPAAYIIKLYPKNAGNHLDPRSLTSGLRGNVTTYPLDVEKVASLLSDQSLPHHPRVLAATIGITFIGVNNIPEKALRGLFRMTSPRNLCKQQELMPMCPFWKRRAVATCLWKSR</sequence>
<accession>A0A9P6DAI5</accession>